<dbReference type="EMBL" id="CP026095">
    <property type="protein sequence ID" value="AZV45087.1"/>
    <property type="molecule type" value="Genomic_DNA"/>
</dbReference>
<dbReference type="KEGG" id="pasa:BAOM_4507"/>
<evidence type="ECO:0000313" key="1">
    <source>
        <dbReference type="EMBL" id="AZV45087.1"/>
    </source>
</evidence>
<reference evidence="1 2" key="1">
    <citation type="submission" date="2018-01" db="EMBL/GenBank/DDBJ databases">
        <title>Bacillus asahii Genome sequencing and assembly.</title>
        <authorList>
            <person name="Jiang H."/>
            <person name="Feng Y."/>
            <person name="Zhao F."/>
            <person name="Lin X."/>
        </authorList>
    </citation>
    <scope>NUCLEOTIDE SEQUENCE [LARGE SCALE GENOMIC DNA]</scope>
    <source>
        <strain evidence="1 2">OM18</strain>
    </source>
</reference>
<proteinExistence type="predicted"/>
<dbReference type="Proteomes" id="UP000283095">
    <property type="component" value="Chromosome"/>
</dbReference>
<sequence>MISVGFTYIWEYYLTGFVFAQRVISNEVIQQSTACYTETSMLTINV</sequence>
<organism evidence="1 2">
    <name type="scientific">Peribacillus asahii</name>
    <dbReference type="NCBI Taxonomy" id="228899"/>
    <lineage>
        <taxon>Bacteria</taxon>
        <taxon>Bacillati</taxon>
        <taxon>Bacillota</taxon>
        <taxon>Bacilli</taxon>
        <taxon>Bacillales</taxon>
        <taxon>Bacillaceae</taxon>
        <taxon>Peribacillus</taxon>
    </lineage>
</organism>
<dbReference type="AlphaFoldDB" id="A0A3Q9RQS9"/>
<evidence type="ECO:0000313" key="2">
    <source>
        <dbReference type="Proteomes" id="UP000283095"/>
    </source>
</evidence>
<gene>
    <name evidence="1" type="ORF">BAOM_4507</name>
</gene>
<protein>
    <submittedName>
        <fullName evidence="1">Uncharacterized protein</fullName>
    </submittedName>
</protein>
<name>A0A3Q9RQS9_9BACI</name>
<accession>A0A3Q9RQS9</accession>